<evidence type="ECO:0000256" key="2">
    <source>
        <dbReference type="ARBA" id="ARBA00022692"/>
    </source>
</evidence>
<evidence type="ECO:0000313" key="7">
    <source>
        <dbReference type="EMBL" id="TCL76753.1"/>
    </source>
</evidence>
<evidence type="ECO:0000256" key="3">
    <source>
        <dbReference type="ARBA" id="ARBA00022989"/>
    </source>
</evidence>
<proteinExistence type="predicted"/>
<evidence type="ECO:0000313" key="8">
    <source>
        <dbReference type="Proteomes" id="UP000295008"/>
    </source>
</evidence>
<keyword evidence="4 5" id="KW-0472">Membrane</keyword>
<comment type="caution">
    <text evidence="7">The sequence shown here is derived from an EMBL/GenBank/DDBJ whole genome shotgun (WGS) entry which is preliminary data.</text>
</comment>
<dbReference type="GO" id="GO:0016020">
    <property type="term" value="C:membrane"/>
    <property type="evidence" value="ECO:0007669"/>
    <property type="project" value="UniProtKB-SubCell"/>
</dbReference>
<keyword evidence="3 5" id="KW-1133">Transmembrane helix</keyword>
<keyword evidence="2 5" id="KW-0812">Transmembrane</keyword>
<feature type="transmembrane region" description="Helical" evidence="5">
    <location>
        <begin position="190"/>
        <end position="209"/>
    </location>
</feature>
<dbReference type="AlphaFoldDB" id="A0A4R1SB39"/>
<protein>
    <submittedName>
        <fullName evidence="7">O-antigen ligase-like membrane protein</fullName>
    </submittedName>
</protein>
<gene>
    <name evidence="7" type="ORF">EDC14_100133</name>
</gene>
<accession>A0A4R1SB39</accession>
<evidence type="ECO:0000259" key="6">
    <source>
        <dbReference type="Pfam" id="PF04932"/>
    </source>
</evidence>
<feature type="transmembrane region" description="Helical" evidence="5">
    <location>
        <begin position="391"/>
        <end position="420"/>
    </location>
</feature>
<feature type="transmembrane region" description="Helical" evidence="5">
    <location>
        <begin position="351"/>
        <end position="371"/>
    </location>
</feature>
<name>A0A4R1SB39_HYDET</name>
<dbReference type="GO" id="GO:0016874">
    <property type="term" value="F:ligase activity"/>
    <property type="evidence" value="ECO:0007669"/>
    <property type="project" value="UniProtKB-KW"/>
</dbReference>
<feature type="transmembrane region" description="Helical" evidence="5">
    <location>
        <begin position="254"/>
        <end position="272"/>
    </location>
</feature>
<feature type="transmembrane region" description="Helical" evidence="5">
    <location>
        <begin position="215"/>
        <end position="242"/>
    </location>
</feature>
<feature type="transmembrane region" description="Helical" evidence="5">
    <location>
        <begin position="39"/>
        <end position="62"/>
    </location>
</feature>
<dbReference type="InterPro" id="IPR007016">
    <property type="entry name" value="O-antigen_ligase-rel_domated"/>
</dbReference>
<dbReference type="Proteomes" id="UP000295008">
    <property type="component" value="Unassembled WGS sequence"/>
</dbReference>
<dbReference type="EMBL" id="SLUN01000001">
    <property type="protein sequence ID" value="TCL76753.1"/>
    <property type="molecule type" value="Genomic_DNA"/>
</dbReference>
<dbReference type="PANTHER" id="PTHR37422">
    <property type="entry name" value="TEICHURONIC ACID BIOSYNTHESIS PROTEIN TUAE"/>
    <property type="match status" value="1"/>
</dbReference>
<feature type="domain" description="O-antigen ligase-related" evidence="6">
    <location>
        <begin position="215"/>
        <end position="363"/>
    </location>
</feature>
<sequence length="454" mass="51006">MLTNLLCAALGMIAGYKNRAHLLYLYLILYPFDGAVLNGTGITVFHVISYGVLAPLILYLGYDLLTLGKNDERARFATVSLSLGLLYIYIFCRYLAALNPKRDSYFLVLTSGFVLIFGVLYYYRQLQTGRIIQIFRLLILVELAVVARQALFGAEPGLVLGVFDFSRMEPKVILAEDYYRATGTFQDPNYYALYLAAISSFLMLRFSWLNAGVGWLGIIGVLLSFSRMGVLLSGVLSVYWLIRLVKSRHPRKYLGLWFAVPLLAALVLQLVVHFPLQARFGLEQAVGAVQARFGAGDDFDVGGRGFIVDAYFRSMLKFSNVFLGLGFLNFQMVLEEVAGVNLVAHNEYLQIFADLGLAGWLMIGLILYQLFQHAQSRGASAPNPYAFPVAVILLGNLFLSTTLYNYVYFFYALYGAFALYRQRDQGRELPEVKPWAIQPRGSAARCAGRRFFSW</sequence>
<dbReference type="Pfam" id="PF04932">
    <property type="entry name" value="Wzy_C"/>
    <property type="match status" value="1"/>
</dbReference>
<evidence type="ECO:0000256" key="4">
    <source>
        <dbReference type="ARBA" id="ARBA00023136"/>
    </source>
</evidence>
<comment type="subcellular location">
    <subcellularLocation>
        <location evidence="1">Membrane</location>
        <topology evidence="1">Multi-pass membrane protein</topology>
    </subcellularLocation>
</comment>
<keyword evidence="7" id="KW-0436">Ligase</keyword>
<feature type="transmembrane region" description="Helical" evidence="5">
    <location>
        <begin position="104"/>
        <end position="123"/>
    </location>
</feature>
<evidence type="ECO:0000256" key="5">
    <source>
        <dbReference type="SAM" id="Phobius"/>
    </source>
</evidence>
<evidence type="ECO:0000256" key="1">
    <source>
        <dbReference type="ARBA" id="ARBA00004141"/>
    </source>
</evidence>
<dbReference type="InterPro" id="IPR051533">
    <property type="entry name" value="WaaL-like"/>
</dbReference>
<feature type="transmembrane region" description="Helical" evidence="5">
    <location>
        <begin position="321"/>
        <end position="344"/>
    </location>
</feature>
<organism evidence="7 8">
    <name type="scientific">Hydrogenispora ethanolica</name>
    <dbReference type="NCBI Taxonomy" id="1082276"/>
    <lineage>
        <taxon>Bacteria</taxon>
        <taxon>Bacillati</taxon>
        <taxon>Bacillota</taxon>
        <taxon>Hydrogenispora</taxon>
    </lineage>
</organism>
<reference evidence="7 8" key="1">
    <citation type="submission" date="2019-03" db="EMBL/GenBank/DDBJ databases">
        <title>Genomic Encyclopedia of Type Strains, Phase IV (KMG-IV): sequencing the most valuable type-strain genomes for metagenomic binning, comparative biology and taxonomic classification.</title>
        <authorList>
            <person name="Goeker M."/>
        </authorList>
    </citation>
    <scope>NUCLEOTIDE SEQUENCE [LARGE SCALE GENOMIC DNA]</scope>
    <source>
        <strain evidence="7 8">LX-B</strain>
    </source>
</reference>
<keyword evidence="8" id="KW-1185">Reference proteome</keyword>
<dbReference type="RefSeq" id="WP_165907670.1">
    <property type="nucleotide sequence ID" value="NZ_SLUN01000001.1"/>
</dbReference>
<feature type="transmembrane region" description="Helical" evidence="5">
    <location>
        <begin position="74"/>
        <end position="98"/>
    </location>
</feature>
<dbReference type="PANTHER" id="PTHR37422:SF13">
    <property type="entry name" value="LIPOPOLYSACCHARIDE BIOSYNTHESIS PROTEIN PA4999-RELATED"/>
    <property type="match status" value="1"/>
</dbReference>